<accession>A0A9N9JBU2</accession>
<organism evidence="6 7">
    <name type="scientific">Acaulospora morrowiae</name>
    <dbReference type="NCBI Taxonomy" id="94023"/>
    <lineage>
        <taxon>Eukaryota</taxon>
        <taxon>Fungi</taxon>
        <taxon>Fungi incertae sedis</taxon>
        <taxon>Mucoromycota</taxon>
        <taxon>Glomeromycotina</taxon>
        <taxon>Glomeromycetes</taxon>
        <taxon>Diversisporales</taxon>
        <taxon>Acaulosporaceae</taxon>
        <taxon>Acaulospora</taxon>
    </lineage>
</organism>
<keyword evidence="4" id="KW-0010">Activator</keyword>
<evidence type="ECO:0000313" key="6">
    <source>
        <dbReference type="EMBL" id="CAG8774159.1"/>
    </source>
</evidence>
<keyword evidence="7" id="KW-1185">Reference proteome</keyword>
<dbReference type="Gene3D" id="1.10.287.3490">
    <property type="match status" value="1"/>
</dbReference>
<evidence type="ECO:0000256" key="4">
    <source>
        <dbReference type="RuleBase" id="RU364147"/>
    </source>
</evidence>
<dbReference type="EMBL" id="CAJVPV010048328">
    <property type="protein sequence ID" value="CAG8774159.1"/>
    <property type="molecule type" value="Genomic_DNA"/>
</dbReference>
<dbReference type="GO" id="GO:0006357">
    <property type="term" value="P:regulation of transcription by RNA polymerase II"/>
    <property type="evidence" value="ECO:0007669"/>
    <property type="project" value="InterPro"/>
</dbReference>
<evidence type="ECO:0000256" key="2">
    <source>
        <dbReference type="ARBA" id="ARBA00008186"/>
    </source>
</evidence>
<dbReference type="AlphaFoldDB" id="A0A9N9JBU2"/>
<dbReference type="GO" id="GO:0003712">
    <property type="term" value="F:transcription coregulator activity"/>
    <property type="evidence" value="ECO:0007669"/>
    <property type="project" value="InterPro"/>
</dbReference>
<dbReference type="Pfam" id="PF10280">
    <property type="entry name" value="Med11"/>
    <property type="match status" value="1"/>
</dbReference>
<proteinExistence type="inferred from homology"/>
<comment type="subcellular location">
    <subcellularLocation>
        <location evidence="1 4">Nucleus</location>
    </subcellularLocation>
</comment>
<dbReference type="InterPro" id="IPR019404">
    <property type="entry name" value="Mediator_Med11"/>
</dbReference>
<sequence>MSEMNPEEYGSNLEPLSAIRIRELENIEKSIVELVETAGKAIMCLGSNRSLPSEGSEPSGSNNAVEKLTKAQQEEEFRISAQKFFDLVDSIQDNLRIQFRNMRNMGITAGDIPFFT</sequence>
<keyword evidence="4" id="KW-0804">Transcription</keyword>
<evidence type="ECO:0000256" key="3">
    <source>
        <dbReference type="ARBA" id="ARBA00023242"/>
    </source>
</evidence>
<comment type="subunit">
    <text evidence="4">Component of the Mediator complex.</text>
</comment>
<feature type="compositionally biased region" description="Low complexity" evidence="5">
    <location>
        <begin position="52"/>
        <end position="63"/>
    </location>
</feature>
<name>A0A9N9JBU2_9GLOM</name>
<comment type="similarity">
    <text evidence="2 4">Belongs to the Mediator complex subunit 11 family.</text>
</comment>
<evidence type="ECO:0000256" key="1">
    <source>
        <dbReference type="ARBA" id="ARBA00004123"/>
    </source>
</evidence>
<gene>
    <name evidence="4" type="primary">MED11</name>
    <name evidence="6" type="ORF">AMORRO_LOCUS16785</name>
</gene>
<protein>
    <recommendedName>
        <fullName evidence="4">Mediator of RNA polymerase II transcription subunit 11</fullName>
    </recommendedName>
    <alternativeName>
        <fullName evidence="4">Mediator complex subunit 11</fullName>
    </alternativeName>
</protein>
<evidence type="ECO:0000313" key="7">
    <source>
        <dbReference type="Proteomes" id="UP000789342"/>
    </source>
</evidence>
<dbReference type="Proteomes" id="UP000789342">
    <property type="component" value="Unassembled WGS sequence"/>
</dbReference>
<keyword evidence="3 4" id="KW-0539">Nucleus</keyword>
<feature type="non-terminal residue" evidence="6">
    <location>
        <position position="1"/>
    </location>
</feature>
<evidence type="ECO:0000256" key="5">
    <source>
        <dbReference type="SAM" id="MobiDB-lite"/>
    </source>
</evidence>
<dbReference type="GO" id="GO:0016592">
    <property type="term" value="C:mediator complex"/>
    <property type="evidence" value="ECO:0007669"/>
    <property type="project" value="InterPro"/>
</dbReference>
<feature type="region of interest" description="Disordered" evidence="5">
    <location>
        <begin position="48"/>
        <end position="69"/>
    </location>
</feature>
<keyword evidence="4" id="KW-0805">Transcription regulation</keyword>
<comment type="function">
    <text evidence="4">Component of the Mediator complex, a coactivator involved in the regulated transcription of nearly all RNA polymerase II-dependent genes. Mediator functions as a bridge to convey information from gene-specific regulatory proteins to the basal RNA polymerase II transcription machinery. Mediator is recruited to promoters by direct interactions with regulatory proteins and serves as a scaffold for the assembly of a functional pre-initiation complex with RNA polymerase II and the general transcription factors.</text>
</comment>
<dbReference type="OrthoDB" id="5418434at2759"/>
<comment type="caution">
    <text evidence="6">The sequence shown here is derived from an EMBL/GenBank/DDBJ whole genome shotgun (WGS) entry which is preliminary data.</text>
</comment>
<reference evidence="6" key="1">
    <citation type="submission" date="2021-06" db="EMBL/GenBank/DDBJ databases">
        <authorList>
            <person name="Kallberg Y."/>
            <person name="Tangrot J."/>
            <person name="Rosling A."/>
        </authorList>
    </citation>
    <scope>NUCLEOTIDE SEQUENCE</scope>
    <source>
        <strain evidence="6">CL551</strain>
    </source>
</reference>